<dbReference type="AlphaFoldDB" id="A0A834L917"/>
<reference evidence="1" key="1">
    <citation type="submission" date="2019-11" db="EMBL/GenBank/DDBJ databases">
        <authorList>
            <person name="Liu Y."/>
            <person name="Hou J."/>
            <person name="Li T.-Q."/>
            <person name="Guan C.-H."/>
            <person name="Wu X."/>
            <person name="Wu H.-Z."/>
            <person name="Ling F."/>
            <person name="Zhang R."/>
            <person name="Shi X.-G."/>
            <person name="Ren J.-P."/>
            <person name="Chen E.-F."/>
            <person name="Sun J.-M."/>
        </authorList>
    </citation>
    <scope>NUCLEOTIDE SEQUENCE</scope>
    <source>
        <strain evidence="1">Adult_tree_wgs_1</strain>
        <tissue evidence="1">Leaves</tissue>
    </source>
</reference>
<organism evidence="1 2">
    <name type="scientific">Rhododendron simsii</name>
    <name type="common">Sims's rhododendron</name>
    <dbReference type="NCBI Taxonomy" id="118357"/>
    <lineage>
        <taxon>Eukaryota</taxon>
        <taxon>Viridiplantae</taxon>
        <taxon>Streptophyta</taxon>
        <taxon>Embryophyta</taxon>
        <taxon>Tracheophyta</taxon>
        <taxon>Spermatophyta</taxon>
        <taxon>Magnoliopsida</taxon>
        <taxon>eudicotyledons</taxon>
        <taxon>Gunneridae</taxon>
        <taxon>Pentapetalae</taxon>
        <taxon>asterids</taxon>
        <taxon>Ericales</taxon>
        <taxon>Ericaceae</taxon>
        <taxon>Ericoideae</taxon>
        <taxon>Rhodoreae</taxon>
        <taxon>Rhododendron</taxon>
    </lineage>
</organism>
<dbReference type="Proteomes" id="UP000626092">
    <property type="component" value="Unassembled WGS sequence"/>
</dbReference>
<name>A0A834L917_RHOSS</name>
<accession>A0A834L917</accession>
<sequence length="87" mass="9843">MVISHHKCKRDFVPLGMNLEDMFHILEAKGDMKQLQPKFSSNLAQKSGEYCKYYQLTGHSIEECGALKNAVQDLSDQGKVNPTKLDD</sequence>
<proteinExistence type="predicted"/>
<evidence type="ECO:0000313" key="2">
    <source>
        <dbReference type="Proteomes" id="UP000626092"/>
    </source>
</evidence>
<gene>
    <name evidence="1" type="ORF">RHSIM_Rhsim11G0003400</name>
</gene>
<keyword evidence="2" id="KW-1185">Reference proteome</keyword>
<dbReference type="EMBL" id="WJXA01000011">
    <property type="protein sequence ID" value="KAF7128120.1"/>
    <property type="molecule type" value="Genomic_DNA"/>
</dbReference>
<protein>
    <recommendedName>
        <fullName evidence="3">Retrotransposon gag domain-containing protein</fullName>
    </recommendedName>
</protein>
<evidence type="ECO:0008006" key="3">
    <source>
        <dbReference type="Google" id="ProtNLM"/>
    </source>
</evidence>
<dbReference type="OrthoDB" id="1194593at2759"/>
<evidence type="ECO:0000313" key="1">
    <source>
        <dbReference type="EMBL" id="KAF7128120.1"/>
    </source>
</evidence>
<comment type="caution">
    <text evidence="1">The sequence shown here is derived from an EMBL/GenBank/DDBJ whole genome shotgun (WGS) entry which is preliminary data.</text>
</comment>